<dbReference type="RefSeq" id="XP_015653352.1">
    <property type="nucleotide sequence ID" value="XM_015808067.1"/>
</dbReference>
<protein>
    <recommendedName>
        <fullName evidence="4">SRP9 domain-containing protein</fullName>
    </recommendedName>
</protein>
<evidence type="ECO:0008006" key="4">
    <source>
        <dbReference type="Google" id="ProtNLM"/>
    </source>
</evidence>
<dbReference type="GeneID" id="26909190"/>
<sequence length="216" mass="23249">MLSCAAAWCCARYHPNPLCFHWAHAHNSSCALRPVLAIAVPCGQRCLCAVPSFCCCVLCFRLPPFASTAFCCLTVAEMRVEWREFAQAARSMHQQPGGIKRTRLMLHLRPYKTRKIFALKATDGRTTLTTRVEHQGQIRLVEALVGDFVSACTRVSVPASVSAASATAAAALPPAALHTESGAGGKAGQASSPPHPPPPPRSSNRQVNKGRKGKRH</sequence>
<gene>
    <name evidence="2" type="ORF">ABB37_08907</name>
</gene>
<accession>A0A0M9FS49</accession>
<reference evidence="2 3" key="1">
    <citation type="submission" date="2015-07" db="EMBL/GenBank/DDBJ databases">
        <title>High-quality genome of monoxenous trypanosomatid Leptomonas pyrrhocoris.</title>
        <authorList>
            <person name="Flegontov P."/>
            <person name="Butenko A."/>
            <person name="Firsov S."/>
            <person name="Vlcek C."/>
            <person name="Logacheva M.D."/>
            <person name="Field M."/>
            <person name="Filatov D."/>
            <person name="Flegontova O."/>
            <person name="Gerasimov E."/>
            <person name="Jackson A.P."/>
            <person name="Kelly S."/>
            <person name="Opperdoes F."/>
            <person name="O'Reilly A."/>
            <person name="Votypka J."/>
            <person name="Yurchenko V."/>
            <person name="Lukes J."/>
        </authorList>
    </citation>
    <scope>NUCLEOTIDE SEQUENCE [LARGE SCALE GENOMIC DNA]</scope>
    <source>
        <strain evidence="2">H10</strain>
    </source>
</reference>
<comment type="caution">
    <text evidence="2">The sequence shown here is derived from an EMBL/GenBank/DDBJ whole genome shotgun (WGS) entry which is preliminary data.</text>
</comment>
<name>A0A0M9FS49_LEPPY</name>
<dbReference type="EMBL" id="LGTL01000027">
    <property type="protein sequence ID" value="KPA74913.1"/>
    <property type="molecule type" value="Genomic_DNA"/>
</dbReference>
<dbReference type="VEuPathDB" id="TriTrypDB:LpyrH10_27_0620"/>
<evidence type="ECO:0000313" key="3">
    <source>
        <dbReference type="Proteomes" id="UP000037923"/>
    </source>
</evidence>
<keyword evidence="3" id="KW-1185">Reference proteome</keyword>
<feature type="region of interest" description="Disordered" evidence="1">
    <location>
        <begin position="177"/>
        <end position="216"/>
    </location>
</feature>
<evidence type="ECO:0000256" key="1">
    <source>
        <dbReference type="SAM" id="MobiDB-lite"/>
    </source>
</evidence>
<evidence type="ECO:0000313" key="2">
    <source>
        <dbReference type="EMBL" id="KPA74913.1"/>
    </source>
</evidence>
<proteinExistence type="predicted"/>
<organism evidence="2 3">
    <name type="scientific">Leptomonas pyrrhocoris</name>
    <name type="common">Firebug parasite</name>
    <dbReference type="NCBI Taxonomy" id="157538"/>
    <lineage>
        <taxon>Eukaryota</taxon>
        <taxon>Discoba</taxon>
        <taxon>Euglenozoa</taxon>
        <taxon>Kinetoplastea</taxon>
        <taxon>Metakinetoplastina</taxon>
        <taxon>Trypanosomatida</taxon>
        <taxon>Trypanosomatidae</taxon>
        <taxon>Leishmaniinae</taxon>
        <taxon>Leptomonas</taxon>
    </lineage>
</organism>
<dbReference type="Proteomes" id="UP000037923">
    <property type="component" value="Unassembled WGS sequence"/>
</dbReference>
<dbReference type="OrthoDB" id="273610at2759"/>
<dbReference type="AlphaFoldDB" id="A0A0M9FS49"/>